<organism evidence="1 2">
    <name type="scientific">Candidatus Acutalibacter pullistercoris</name>
    <dbReference type="NCBI Taxonomy" id="2838418"/>
    <lineage>
        <taxon>Bacteria</taxon>
        <taxon>Bacillati</taxon>
        <taxon>Bacillota</taxon>
        <taxon>Clostridia</taxon>
        <taxon>Eubacteriales</taxon>
        <taxon>Acutalibacteraceae</taxon>
        <taxon>Acutalibacter</taxon>
    </lineage>
</organism>
<dbReference type="Pfam" id="PF13730">
    <property type="entry name" value="HTH_36"/>
    <property type="match status" value="1"/>
</dbReference>
<sequence length="81" mass="9534">FCEDRETYQCWPSFKRIGQCTGMSPNTVRKYVHRLEEKRLIDTEKTTVQGRDGKVKNGVLLYTIRPIHEAVAYRMEQDRVG</sequence>
<feature type="non-terminal residue" evidence="1">
    <location>
        <position position="1"/>
    </location>
</feature>
<evidence type="ECO:0000313" key="1">
    <source>
        <dbReference type="EMBL" id="HIY26078.1"/>
    </source>
</evidence>
<evidence type="ECO:0000313" key="2">
    <source>
        <dbReference type="Proteomes" id="UP000823915"/>
    </source>
</evidence>
<dbReference type="AlphaFoldDB" id="A0A9D2BZF7"/>
<gene>
    <name evidence="1" type="ORF">H9838_02775</name>
</gene>
<protein>
    <submittedName>
        <fullName evidence="1">Helix-turn-helix domain-containing protein</fullName>
    </submittedName>
</protein>
<dbReference type="EMBL" id="DXDU01000048">
    <property type="protein sequence ID" value="HIY26078.1"/>
    <property type="molecule type" value="Genomic_DNA"/>
</dbReference>
<dbReference type="InterPro" id="IPR036388">
    <property type="entry name" value="WH-like_DNA-bd_sf"/>
</dbReference>
<name>A0A9D2BZF7_9FIRM</name>
<dbReference type="Proteomes" id="UP000823915">
    <property type="component" value="Unassembled WGS sequence"/>
</dbReference>
<comment type="caution">
    <text evidence="1">The sequence shown here is derived from an EMBL/GenBank/DDBJ whole genome shotgun (WGS) entry which is preliminary data.</text>
</comment>
<proteinExistence type="predicted"/>
<dbReference type="InterPro" id="IPR036390">
    <property type="entry name" value="WH_DNA-bd_sf"/>
</dbReference>
<dbReference type="Gene3D" id="1.10.10.10">
    <property type="entry name" value="Winged helix-like DNA-binding domain superfamily/Winged helix DNA-binding domain"/>
    <property type="match status" value="1"/>
</dbReference>
<dbReference type="SUPFAM" id="SSF46785">
    <property type="entry name" value="Winged helix' DNA-binding domain"/>
    <property type="match status" value="1"/>
</dbReference>
<reference evidence="1" key="2">
    <citation type="submission" date="2021-04" db="EMBL/GenBank/DDBJ databases">
        <authorList>
            <person name="Gilroy R."/>
        </authorList>
    </citation>
    <scope>NUCLEOTIDE SEQUENCE</scope>
    <source>
        <strain evidence="1">1282</strain>
    </source>
</reference>
<accession>A0A9D2BZF7</accession>
<reference evidence="1" key="1">
    <citation type="journal article" date="2021" name="PeerJ">
        <title>Extensive microbial diversity within the chicken gut microbiome revealed by metagenomics and culture.</title>
        <authorList>
            <person name="Gilroy R."/>
            <person name="Ravi A."/>
            <person name="Getino M."/>
            <person name="Pursley I."/>
            <person name="Horton D.L."/>
            <person name="Alikhan N.F."/>
            <person name="Baker D."/>
            <person name="Gharbi K."/>
            <person name="Hall N."/>
            <person name="Watson M."/>
            <person name="Adriaenssens E.M."/>
            <person name="Foster-Nyarko E."/>
            <person name="Jarju S."/>
            <person name="Secka A."/>
            <person name="Antonio M."/>
            <person name="Oren A."/>
            <person name="Chaudhuri R.R."/>
            <person name="La Ragione R."/>
            <person name="Hildebrand F."/>
            <person name="Pallen M.J."/>
        </authorList>
    </citation>
    <scope>NUCLEOTIDE SEQUENCE</scope>
    <source>
        <strain evidence="1">1282</strain>
    </source>
</reference>